<accession>A0A1Y1JPI0</accession>
<reference evidence="2" key="1">
    <citation type="submission" date="2017-04" db="EMBL/GenBank/DDBJ databases">
        <title>Plasmodium gonderi genome.</title>
        <authorList>
            <person name="Arisue N."/>
            <person name="Honma H."/>
            <person name="Kawai S."/>
            <person name="Tougan T."/>
            <person name="Tanabe K."/>
            <person name="Horii T."/>
        </authorList>
    </citation>
    <scope>NUCLEOTIDE SEQUENCE [LARGE SCALE GENOMIC DNA]</scope>
    <source>
        <strain evidence="2">ATCC 30045</strain>
    </source>
</reference>
<dbReference type="AlphaFoldDB" id="A0A1Y1JPI0"/>
<organism evidence="1 2">
    <name type="scientific">Plasmodium gonderi</name>
    <dbReference type="NCBI Taxonomy" id="77519"/>
    <lineage>
        <taxon>Eukaryota</taxon>
        <taxon>Sar</taxon>
        <taxon>Alveolata</taxon>
        <taxon>Apicomplexa</taxon>
        <taxon>Aconoidasida</taxon>
        <taxon>Haemosporida</taxon>
        <taxon>Plasmodiidae</taxon>
        <taxon>Plasmodium</taxon>
        <taxon>Plasmodium (Plasmodium)</taxon>
    </lineage>
</organism>
<name>A0A1Y1JPI0_PLAGO</name>
<protein>
    <submittedName>
        <fullName evidence="1">Variable surface protein</fullName>
    </submittedName>
</protein>
<gene>
    <name evidence="1" type="ORF">PGO_001430</name>
</gene>
<dbReference type="EMBL" id="BDQF01000144">
    <property type="protein sequence ID" value="GAW84160.1"/>
    <property type="molecule type" value="Genomic_DNA"/>
</dbReference>
<comment type="caution">
    <text evidence="1">The sequence shown here is derived from an EMBL/GenBank/DDBJ whole genome shotgun (WGS) entry which is preliminary data.</text>
</comment>
<sequence>MMDNKTESKELDFTGIFPTCTENFIWDINVHRSSNTPHHFTELCSNFKNDITENDSNIENFIKYCRVLGLYLEHLVNNKYRLNQVACCKYFYYKLKEYILDKYPCTCDGAQECYMKMSQKEDLNSIHKYLHDALAKHAANLLYDNWIAEISMKINRTDAEIIANG</sequence>
<dbReference type="GeneID" id="39744968"/>
<proteinExistence type="predicted"/>
<dbReference type="Proteomes" id="UP000195521">
    <property type="component" value="Unassembled WGS sequence"/>
</dbReference>
<evidence type="ECO:0000313" key="1">
    <source>
        <dbReference type="EMBL" id="GAW84160.1"/>
    </source>
</evidence>
<keyword evidence="2" id="KW-1185">Reference proteome</keyword>
<evidence type="ECO:0000313" key="2">
    <source>
        <dbReference type="Proteomes" id="UP000195521"/>
    </source>
</evidence>
<dbReference type="RefSeq" id="XP_028546749.1">
    <property type="nucleotide sequence ID" value="XM_028690948.1"/>
</dbReference>